<dbReference type="CDD" id="cd03786">
    <property type="entry name" value="GTB_UDP-GlcNAc_2-Epimerase"/>
    <property type="match status" value="1"/>
</dbReference>
<dbReference type="PANTHER" id="PTHR43174">
    <property type="entry name" value="UDP-N-ACETYLGLUCOSAMINE 2-EPIMERASE"/>
    <property type="match status" value="1"/>
</dbReference>
<keyword evidence="3" id="KW-1185">Reference proteome</keyword>
<proteinExistence type="predicted"/>
<evidence type="ECO:0000259" key="1">
    <source>
        <dbReference type="Pfam" id="PF02350"/>
    </source>
</evidence>
<feature type="domain" description="UDP-N-acetylglucosamine 2-epimerase" evidence="1">
    <location>
        <begin position="26"/>
        <end position="350"/>
    </location>
</feature>
<dbReference type="Gene3D" id="3.40.50.2000">
    <property type="entry name" value="Glycogen Phosphorylase B"/>
    <property type="match status" value="2"/>
</dbReference>
<dbReference type="InterPro" id="IPR003331">
    <property type="entry name" value="UDP_GlcNAc_Epimerase_2_dom"/>
</dbReference>
<dbReference type="Proteomes" id="UP001596328">
    <property type="component" value="Unassembled WGS sequence"/>
</dbReference>
<dbReference type="GO" id="GO:0008761">
    <property type="term" value="F:UDP-N-acetylglucosamine 2-epimerase activity"/>
    <property type="evidence" value="ECO:0007669"/>
    <property type="project" value="UniProtKB-EC"/>
</dbReference>
<dbReference type="InterPro" id="IPR029767">
    <property type="entry name" value="WecB-like"/>
</dbReference>
<sequence length="353" mass="38688">MKVLSIVGARPQFVKAFPVSRALASEHEEVLVHTGQHYDEEMSDVFFEELGIPEPAHNLGIGSDGHVRQTARMMTGLAELVEQEDPDCVLVYGDTNSTLAGALVAVQTNRDLVHVEAGLRSGNRDMPEETNRILTDHVSDVLCAPTAEAVRNLEAEGLGDRVVNVGDVMYDAVLWAREKAVEHSDVLERNELVEGEFVLSTVHRASNTDDPDRLEAILEGLAAAEYPVVLPAHPRTKSRLREYDLWELATDYLHVVEPVGYLDFIRLLDGAERVATDSGGVQKEAFFLRTPCVTLREETEWVETVEAGGNVLVGADTDAIREALARDDWSYGEGSPYGDGDAASLVADSLNRL</sequence>
<protein>
    <submittedName>
        <fullName evidence="2">Non-hydrolyzing UDP-N-acetylglucosamine 2-epimerase</fullName>
        <ecNumber evidence="2">5.1.3.14</ecNumber>
    </submittedName>
</protein>
<organism evidence="2 3">
    <name type="scientific">Halobium palmae</name>
    <dbReference type="NCBI Taxonomy" id="1776492"/>
    <lineage>
        <taxon>Archaea</taxon>
        <taxon>Methanobacteriati</taxon>
        <taxon>Methanobacteriota</taxon>
        <taxon>Stenosarchaea group</taxon>
        <taxon>Halobacteria</taxon>
        <taxon>Halobacteriales</taxon>
        <taxon>Haloferacaceae</taxon>
        <taxon>Halobium</taxon>
    </lineage>
</organism>
<dbReference type="PANTHER" id="PTHR43174:SF1">
    <property type="entry name" value="UDP-N-ACETYLGLUCOSAMINE 2-EPIMERASE"/>
    <property type="match status" value="1"/>
</dbReference>
<name>A0ABD5RXR6_9EURY</name>
<dbReference type="EMBL" id="JBHSWU010000116">
    <property type="protein sequence ID" value="MFC6724178.1"/>
    <property type="molecule type" value="Genomic_DNA"/>
</dbReference>
<evidence type="ECO:0000313" key="3">
    <source>
        <dbReference type="Proteomes" id="UP001596328"/>
    </source>
</evidence>
<gene>
    <name evidence="2" type="primary">wecB</name>
    <name evidence="2" type="ORF">ACFQE1_07275</name>
</gene>
<dbReference type="NCBIfam" id="TIGR00236">
    <property type="entry name" value="wecB"/>
    <property type="match status" value="1"/>
</dbReference>
<dbReference type="Pfam" id="PF02350">
    <property type="entry name" value="Epimerase_2"/>
    <property type="match status" value="1"/>
</dbReference>
<dbReference type="SUPFAM" id="SSF53756">
    <property type="entry name" value="UDP-Glycosyltransferase/glycogen phosphorylase"/>
    <property type="match status" value="1"/>
</dbReference>
<dbReference type="AlphaFoldDB" id="A0ABD5RXR6"/>
<accession>A0ABD5RXR6</accession>
<keyword evidence="2" id="KW-0413">Isomerase</keyword>
<evidence type="ECO:0000313" key="2">
    <source>
        <dbReference type="EMBL" id="MFC6724178.1"/>
    </source>
</evidence>
<reference evidence="2 3" key="1">
    <citation type="journal article" date="2019" name="Int. J. Syst. Evol. Microbiol.">
        <title>The Global Catalogue of Microorganisms (GCM) 10K type strain sequencing project: providing services to taxonomists for standard genome sequencing and annotation.</title>
        <authorList>
            <consortium name="The Broad Institute Genomics Platform"/>
            <consortium name="The Broad Institute Genome Sequencing Center for Infectious Disease"/>
            <person name="Wu L."/>
            <person name="Ma J."/>
        </authorList>
    </citation>
    <scope>NUCLEOTIDE SEQUENCE [LARGE SCALE GENOMIC DNA]</scope>
    <source>
        <strain evidence="2 3">NBRC 111368</strain>
    </source>
</reference>
<comment type="caution">
    <text evidence="2">The sequence shown here is derived from an EMBL/GenBank/DDBJ whole genome shotgun (WGS) entry which is preliminary data.</text>
</comment>
<dbReference type="EC" id="5.1.3.14" evidence="2"/>